<evidence type="ECO:0000256" key="2">
    <source>
        <dbReference type="ARBA" id="ARBA00010004"/>
    </source>
</evidence>
<dbReference type="GO" id="GO:0005886">
    <property type="term" value="C:plasma membrane"/>
    <property type="evidence" value="ECO:0007669"/>
    <property type="project" value="UniProtKB-SubCell"/>
</dbReference>
<evidence type="ECO:0000313" key="13">
    <source>
        <dbReference type="Proteomes" id="UP000536179"/>
    </source>
</evidence>
<evidence type="ECO:0000256" key="11">
    <source>
        <dbReference type="SAM" id="Coils"/>
    </source>
</evidence>
<dbReference type="GO" id="GO:0006935">
    <property type="term" value="P:chemotaxis"/>
    <property type="evidence" value="ECO:0007669"/>
    <property type="project" value="UniProtKB-KW"/>
</dbReference>
<evidence type="ECO:0000256" key="4">
    <source>
        <dbReference type="ARBA" id="ARBA00022448"/>
    </source>
</evidence>
<comment type="caution">
    <text evidence="12">The sequence shown here is derived from an EMBL/GenBank/DDBJ whole genome shotgun (WGS) entry which is preliminary data.</text>
</comment>
<dbReference type="NCBIfam" id="TIGR02473">
    <property type="entry name" value="flagell_FliJ"/>
    <property type="match status" value="1"/>
</dbReference>
<dbReference type="Gene3D" id="1.10.287.1700">
    <property type="match status" value="1"/>
</dbReference>
<name>A0A7W5E0N6_9BACT</name>
<evidence type="ECO:0000256" key="9">
    <source>
        <dbReference type="ARBA" id="ARBA00023136"/>
    </source>
</evidence>
<keyword evidence="13" id="KW-1185">Reference proteome</keyword>
<evidence type="ECO:0000256" key="10">
    <source>
        <dbReference type="ARBA" id="ARBA00023225"/>
    </source>
</evidence>
<keyword evidence="12" id="KW-0966">Cell projection</keyword>
<evidence type="ECO:0000256" key="5">
    <source>
        <dbReference type="ARBA" id="ARBA00022475"/>
    </source>
</evidence>
<keyword evidence="10" id="KW-1006">Bacterial flagellum protein export</keyword>
<keyword evidence="5" id="KW-1003">Cell membrane</keyword>
<organism evidence="12 13">
    <name type="scientific">Aporhodopirellula rubra</name>
    <dbReference type="NCBI Taxonomy" id="980271"/>
    <lineage>
        <taxon>Bacteria</taxon>
        <taxon>Pseudomonadati</taxon>
        <taxon>Planctomycetota</taxon>
        <taxon>Planctomycetia</taxon>
        <taxon>Pirellulales</taxon>
        <taxon>Pirellulaceae</taxon>
        <taxon>Aporhodopirellula</taxon>
    </lineage>
</organism>
<dbReference type="InterPro" id="IPR012823">
    <property type="entry name" value="Flagell_FliJ"/>
</dbReference>
<feature type="coiled-coil region" evidence="11">
    <location>
        <begin position="26"/>
        <end position="53"/>
    </location>
</feature>
<keyword evidence="9" id="KW-0472">Membrane</keyword>
<comment type="subcellular location">
    <subcellularLocation>
        <location evidence="1">Cell membrane</location>
        <topology evidence="1">Peripheral membrane protein</topology>
        <orientation evidence="1">Cytoplasmic side</orientation>
    </subcellularLocation>
</comment>
<proteinExistence type="inferred from homology"/>
<gene>
    <name evidence="12" type="ORF">FHS27_003843</name>
</gene>
<dbReference type="EMBL" id="JACHXU010000013">
    <property type="protein sequence ID" value="MBB3208016.1"/>
    <property type="molecule type" value="Genomic_DNA"/>
</dbReference>
<dbReference type="Proteomes" id="UP000536179">
    <property type="component" value="Unassembled WGS sequence"/>
</dbReference>
<dbReference type="InterPro" id="IPR053716">
    <property type="entry name" value="Flag_assembly_chemotaxis_eff"/>
</dbReference>
<evidence type="ECO:0000256" key="7">
    <source>
        <dbReference type="ARBA" id="ARBA00022795"/>
    </source>
</evidence>
<keyword evidence="7" id="KW-1005">Bacterial flagellum biogenesis</keyword>
<protein>
    <recommendedName>
        <fullName evidence="3">Flagellar FliJ protein</fullName>
    </recommendedName>
</protein>
<dbReference type="AlphaFoldDB" id="A0A7W5E0N6"/>
<keyword evidence="4" id="KW-0813">Transport</keyword>
<accession>A0A7W5E0N6</accession>
<keyword evidence="12" id="KW-0282">Flagellum</keyword>
<keyword evidence="11" id="KW-0175">Coiled coil</keyword>
<dbReference type="GO" id="GO:0044781">
    <property type="term" value="P:bacterial-type flagellum organization"/>
    <property type="evidence" value="ECO:0007669"/>
    <property type="project" value="UniProtKB-KW"/>
</dbReference>
<evidence type="ECO:0000256" key="1">
    <source>
        <dbReference type="ARBA" id="ARBA00004413"/>
    </source>
</evidence>
<sequence>MPPFRFRFESLLSLRCRRRDEVGGEVGKATEAIRRVDEQIDSLQQQRDAVRVEAAQRFASTGSGGTNRVVVDRILQEGRYDIQLSLEQNALRDTRAKLEVELNRRRGLLVEAEAEVKQLERLRETQMAEHHQLQLQADQAEADDLTTARMVIAQRQAIKKRNAS</sequence>
<dbReference type="GO" id="GO:0071973">
    <property type="term" value="P:bacterial-type flagellum-dependent cell motility"/>
    <property type="evidence" value="ECO:0007669"/>
    <property type="project" value="InterPro"/>
</dbReference>
<evidence type="ECO:0000313" key="12">
    <source>
        <dbReference type="EMBL" id="MBB3208016.1"/>
    </source>
</evidence>
<evidence type="ECO:0000256" key="8">
    <source>
        <dbReference type="ARBA" id="ARBA00022927"/>
    </source>
</evidence>
<keyword evidence="6" id="KW-0145">Chemotaxis</keyword>
<feature type="coiled-coil region" evidence="11">
    <location>
        <begin position="95"/>
        <end position="143"/>
    </location>
</feature>
<evidence type="ECO:0000256" key="6">
    <source>
        <dbReference type="ARBA" id="ARBA00022500"/>
    </source>
</evidence>
<evidence type="ECO:0000256" key="3">
    <source>
        <dbReference type="ARBA" id="ARBA00020392"/>
    </source>
</evidence>
<dbReference type="GO" id="GO:0009288">
    <property type="term" value="C:bacterial-type flagellum"/>
    <property type="evidence" value="ECO:0007669"/>
    <property type="project" value="InterPro"/>
</dbReference>
<dbReference type="GO" id="GO:0015031">
    <property type="term" value="P:protein transport"/>
    <property type="evidence" value="ECO:0007669"/>
    <property type="project" value="UniProtKB-KW"/>
</dbReference>
<keyword evidence="12" id="KW-0969">Cilium</keyword>
<keyword evidence="8" id="KW-0653">Protein transport</keyword>
<dbReference type="RefSeq" id="WP_184306264.1">
    <property type="nucleotide sequence ID" value="NZ_JACHXU010000013.1"/>
</dbReference>
<comment type="similarity">
    <text evidence="2">Belongs to the FliJ family.</text>
</comment>
<reference evidence="12 13" key="1">
    <citation type="submission" date="2020-08" db="EMBL/GenBank/DDBJ databases">
        <title>Genomic Encyclopedia of Type Strains, Phase III (KMG-III): the genomes of soil and plant-associated and newly described type strains.</title>
        <authorList>
            <person name="Whitman W."/>
        </authorList>
    </citation>
    <scope>NUCLEOTIDE SEQUENCE [LARGE SCALE GENOMIC DNA]</scope>
    <source>
        <strain evidence="12 13">CECT 8075</strain>
    </source>
</reference>